<protein>
    <recommendedName>
        <fullName evidence="9">Meiotically up-regulated gene 154 protein</fullName>
    </recommendedName>
</protein>
<feature type="compositionally biased region" description="Basic and acidic residues" evidence="5">
    <location>
        <begin position="432"/>
        <end position="441"/>
    </location>
</feature>
<dbReference type="GO" id="GO:0007096">
    <property type="term" value="P:regulation of exit from mitosis"/>
    <property type="evidence" value="ECO:0007669"/>
    <property type="project" value="TreeGrafter"/>
</dbReference>
<keyword evidence="8" id="KW-1185">Reference proteome</keyword>
<reference evidence="7" key="1">
    <citation type="journal article" date="2020" name="Stud. Mycol.">
        <title>101 Dothideomycetes genomes: a test case for predicting lifestyles and emergence of pathogens.</title>
        <authorList>
            <person name="Haridas S."/>
            <person name="Albert R."/>
            <person name="Binder M."/>
            <person name="Bloem J."/>
            <person name="Labutti K."/>
            <person name="Salamov A."/>
            <person name="Andreopoulos B."/>
            <person name="Baker S."/>
            <person name="Barry K."/>
            <person name="Bills G."/>
            <person name="Bluhm B."/>
            <person name="Cannon C."/>
            <person name="Castanera R."/>
            <person name="Culley D."/>
            <person name="Daum C."/>
            <person name="Ezra D."/>
            <person name="Gonzalez J."/>
            <person name="Henrissat B."/>
            <person name="Kuo A."/>
            <person name="Liang C."/>
            <person name="Lipzen A."/>
            <person name="Lutzoni F."/>
            <person name="Magnuson J."/>
            <person name="Mondo S."/>
            <person name="Nolan M."/>
            <person name="Ohm R."/>
            <person name="Pangilinan J."/>
            <person name="Park H.-J."/>
            <person name="Ramirez L."/>
            <person name="Alfaro M."/>
            <person name="Sun H."/>
            <person name="Tritt A."/>
            <person name="Yoshinaga Y."/>
            <person name="Zwiers L.-H."/>
            <person name="Turgeon B."/>
            <person name="Goodwin S."/>
            <person name="Spatafora J."/>
            <person name="Crous P."/>
            <person name="Grigoriev I."/>
        </authorList>
    </citation>
    <scope>NUCLEOTIDE SEQUENCE</scope>
    <source>
        <strain evidence="7">CBS 121410</strain>
    </source>
</reference>
<feature type="region of interest" description="Disordered" evidence="5">
    <location>
        <begin position="293"/>
        <end position="312"/>
    </location>
</feature>
<dbReference type="EMBL" id="ML978711">
    <property type="protein sequence ID" value="KAF2091932.1"/>
    <property type="molecule type" value="Genomic_DNA"/>
</dbReference>
<feature type="compositionally biased region" description="Polar residues" evidence="5">
    <location>
        <begin position="321"/>
        <end position="335"/>
    </location>
</feature>
<dbReference type="GO" id="GO:0012505">
    <property type="term" value="C:endomembrane system"/>
    <property type="evidence" value="ECO:0007669"/>
    <property type="project" value="UniProtKB-SubCell"/>
</dbReference>
<keyword evidence="4 6" id="KW-0472">Membrane</keyword>
<feature type="transmembrane region" description="Helical" evidence="6">
    <location>
        <begin position="213"/>
        <end position="232"/>
    </location>
</feature>
<organism evidence="7 8">
    <name type="scientific">Saccharata proteae CBS 121410</name>
    <dbReference type="NCBI Taxonomy" id="1314787"/>
    <lineage>
        <taxon>Eukaryota</taxon>
        <taxon>Fungi</taxon>
        <taxon>Dikarya</taxon>
        <taxon>Ascomycota</taxon>
        <taxon>Pezizomycotina</taxon>
        <taxon>Dothideomycetes</taxon>
        <taxon>Dothideomycetes incertae sedis</taxon>
        <taxon>Botryosphaeriales</taxon>
        <taxon>Saccharataceae</taxon>
        <taxon>Saccharata</taxon>
    </lineage>
</organism>
<evidence type="ECO:0000256" key="2">
    <source>
        <dbReference type="ARBA" id="ARBA00022692"/>
    </source>
</evidence>
<evidence type="ECO:0000256" key="6">
    <source>
        <dbReference type="SAM" id="Phobius"/>
    </source>
</evidence>
<comment type="subcellular location">
    <subcellularLocation>
        <location evidence="1">Endomembrane system</location>
        <topology evidence="1">Multi-pass membrane protein</topology>
    </subcellularLocation>
</comment>
<evidence type="ECO:0000256" key="3">
    <source>
        <dbReference type="ARBA" id="ARBA00022989"/>
    </source>
</evidence>
<gene>
    <name evidence="7" type="ORF">K490DRAFT_70650</name>
</gene>
<dbReference type="PANTHER" id="PTHR28293:SF1">
    <property type="entry name" value="NUCLEAR RIM PROTEIN 1"/>
    <property type="match status" value="1"/>
</dbReference>
<dbReference type="PANTHER" id="PTHR28293">
    <property type="entry name" value="NUCLEAR RIM PROTEIN 1"/>
    <property type="match status" value="1"/>
</dbReference>
<feature type="compositionally biased region" description="Basic and acidic residues" evidence="5">
    <location>
        <begin position="383"/>
        <end position="400"/>
    </location>
</feature>
<evidence type="ECO:0000313" key="8">
    <source>
        <dbReference type="Proteomes" id="UP000799776"/>
    </source>
</evidence>
<keyword evidence="3 6" id="KW-1133">Transmembrane helix</keyword>
<feature type="compositionally biased region" description="Polar residues" evidence="5">
    <location>
        <begin position="405"/>
        <end position="417"/>
    </location>
</feature>
<proteinExistence type="predicted"/>
<dbReference type="Pfam" id="PF10332">
    <property type="entry name" value="DUF2418"/>
    <property type="match status" value="1"/>
</dbReference>
<dbReference type="InterPro" id="IPR018819">
    <property type="entry name" value="Nur1/Mug154"/>
</dbReference>
<dbReference type="GO" id="GO:0043007">
    <property type="term" value="P:maintenance of rDNA"/>
    <property type="evidence" value="ECO:0007669"/>
    <property type="project" value="TreeGrafter"/>
</dbReference>
<feature type="transmembrane region" description="Helical" evidence="6">
    <location>
        <begin position="183"/>
        <end position="201"/>
    </location>
</feature>
<sequence>MPPLVRRRPLSERVQAYLNAYDWLLWASEEINGNDWDEALKDWIWPIGLTVNLLFMIARANSGAGESYSDSDDVFGDSSTRRGTGWLAWICSFIVYSLFVASVFNAFRTFYRKRSYRLFEKSVDRAPTTPSARRVRVDSSPLASSPLRFFSNIMQSVSAESRAHPDAQRDVWEISVWDPTPTCLRLFCLFSPGHALVYWLFLPVAELDSRPSVKVATAITLSILMTVQLSLLHMAFAQQSKDTTLIQKEVFHEYDTKYVHPSLHRPVRSVSVQTPPSAGMKEVTTFKPTTVINRGFRTNPNPAYASQYDPDNVLNADQRVSRTASTAVDNTPTNTDYRRRRTNMRQPQFRPQNGSPAGDGGSLGVFTHANSPLRKPAGGNFLRPDESRGGPSPTKREGSPLKRVSTPSNFSGANNASIAAYERQRRSYQGGLDERRESGRF</sequence>
<dbReference type="AlphaFoldDB" id="A0A9P4M264"/>
<evidence type="ECO:0000313" key="7">
    <source>
        <dbReference type="EMBL" id="KAF2091932.1"/>
    </source>
</evidence>
<evidence type="ECO:0008006" key="9">
    <source>
        <dbReference type="Google" id="ProtNLM"/>
    </source>
</evidence>
<comment type="caution">
    <text evidence="7">The sequence shown here is derived from an EMBL/GenBank/DDBJ whole genome shotgun (WGS) entry which is preliminary data.</text>
</comment>
<evidence type="ECO:0000256" key="1">
    <source>
        <dbReference type="ARBA" id="ARBA00004127"/>
    </source>
</evidence>
<dbReference type="Proteomes" id="UP000799776">
    <property type="component" value="Unassembled WGS sequence"/>
</dbReference>
<feature type="transmembrane region" description="Helical" evidence="6">
    <location>
        <begin position="86"/>
        <end position="107"/>
    </location>
</feature>
<evidence type="ECO:0000256" key="5">
    <source>
        <dbReference type="SAM" id="MobiDB-lite"/>
    </source>
</evidence>
<evidence type="ECO:0000256" key="4">
    <source>
        <dbReference type="ARBA" id="ARBA00023136"/>
    </source>
</evidence>
<accession>A0A9P4M264</accession>
<name>A0A9P4M264_9PEZI</name>
<keyword evidence="2 6" id="KW-0812">Transmembrane</keyword>
<dbReference type="OrthoDB" id="3363151at2759"/>
<feature type="compositionally biased region" description="Polar residues" evidence="5">
    <location>
        <begin position="344"/>
        <end position="355"/>
    </location>
</feature>
<feature type="region of interest" description="Disordered" evidence="5">
    <location>
        <begin position="320"/>
        <end position="441"/>
    </location>
</feature>